<dbReference type="AlphaFoldDB" id="A0AAQ3PEE9"/>
<evidence type="ECO:0000259" key="5">
    <source>
        <dbReference type="PROSITE" id="PS50600"/>
    </source>
</evidence>
<keyword evidence="2" id="KW-0645">Protease</keyword>
<dbReference type="GO" id="GO:0010073">
    <property type="term" value="P:meristem maintenance"/>
    <property type="evidence" value="ECO:0007669"/>
    <property type="project" value="InterPro"/>
</dbReference>
<keyword evidence="7" id="KW-1185">Reference proteome</keyword>
<dbReference type="PROSITE" id="PS50600">
    <property type="entry name" value="ULP_PROTEASE"/>
    <property type="match status" value="1"/>
</dbReference>
<dbReference type="EMBL" id="CP144700">
    <property type="protein sequence ID" value="WVZ25148.1"/>
    <property type="molecule type" value="Genomic_DNA"/>
</dbReference>
<evidence type="ECO:0000256" key="1">
    <source>
        <dbReference type="ARBA" id="ARBA00005234"/>
    </source>
</evidence>
<evidence type="ECO:0000256" key="4">
    <source>
        <dbReference type="SAM" id="Coils"/>
    </source>
</evidence>
<dbReference type="GO" id="GO:0006508">
    <property type="term" value="P:proteolysis"/>
    <property type="evidence" value="ECO:0007669"/>
    <property type="project" value="UniProtKB-KW"/>
</dbReference>
<evidence type="ECO:0000256" key="3">
    <source>
        <dbReference type="ARBA" id="ARBA00022801"/>
    </source>
</evidence>
<dbReference type="Gene3D" id="3.40.395.10">
    <property type="entry name" value="Adenoviral Proteinase, Chain A"/>
    <property type="match status" value="1"/>
</dbReference>
<dbReference type="SUPFAM" id="SSF54001">
    <property type="entry name" value="Cysteine proteinases"/>
    <property type="match status" value="1"/>
</dbReference>
<accession>A0AAQ3PEE9</accession>
<comment type="similarity">
    <text evidence="1">Belongs to the peptidase C48 family.</text>
</comment>
<proteinExistence type="inferred from homology"/>
<dbReference type="InterPro" id="IPR044824">
    <property type="entry name" value="MAIN-like"/>
</dbReference>
<reference evidence="6 7" key="1">
    <citation type="journal article" date="2023" name="Life. Sci Alliance">
        <title>Evolutionary insights into 3D genome organization and epigenetic landscape of Vigna mungo.</title>
        <authorList>
            <person name="Junaid A."/>
            <person name="Singh B."/>
            <person name="Bhatia S."/>
        </authorList>
    </citation>
    <scope>NUCLEOTIDE SEQUENCE [LARGE SCALE GENOMIC DNA]</scope>
    <source>
        <strain evidence="6">Urdbean</strain>
    </source>
</reference>
<name>A0AAQ3PEE9_VIGMU</name>
<sequence>MASSIPNWRVRTCLDTSYVIAMNHLLREDHVLRICDTPFRWCVYLREKVDINYELIKVMVCRWAGHDVSFRLSHELVPFTVLDVFMTTGFGIGGLEVPFDECIEGLVGEMFNRKSTSLSDLVEVFHVIVVDKNTDIDVVCRKSKVVANMPSRVLDDLDSLCLYDWATGVHKHLVDNLNKGMKKLMAGQIRSSLSLSGNLAVLQAWAVERFSLDGNPINRDFPRMLHWFRYKARTFEIIDDIFWTAEFKSEWYVGERVRDLPEIKAAFELFDGGIGVPQMPKRCRVDEAVDDSSDDGTFEANLEETLKKNNEEMMALSSRLIFLKNEVCKIRDIPIVNEEGVGGLYEEALGEEGVGGDDEEALGEEPLVEGGVGGVGQEPLVEEGVGGVHQEPLGGASNEEPVAQFEEVKKVVEIVEIVEYEQPDAPQAMAIKPLRAVPADPRPNVNADQLYIAVGVRDRPHRIVCEIIGQTLSTTSIHTLSPRNYVDNMLVLFATTIFMHFEKRRTGVVKRILFSSLYADLIISDYLKKDKNRRVFSAHNYRSCLRAGHFSLADIPTADFLFLPFCHSYHWWCYVVKINTLELFILDSMAKGVRDRRRIDIHVAANLAHFFCMLYNKPEGSIAPLSYVQANISSQPNLHDCGVIMLQAMELWDGQDKFNGTSMPQYSNEVLLAIRKRYVTEWILDQENIRLLDALDVYGML</sequence>
<keyword evidence="4" id="KW-0175">Coiled coil</keyword>
<evidence type="ECO:0000313" key="7">
    <source>
        <dbReference type="Proteomes" id="UP001374535"/>
    </source>
</evidence>
<dbReference type="PANTHER" id="PTHR46033:SF8">
    <property type="entry name" value="PROTEIN MAINTENANCE OF MERISTEMS-LIKE"/>
    <property type="match status" value="1"/>
</dbReference>
<evidence type="ECO:0000256" key="2">
    <source>
        <dbReference type="ARBA" id="ARBA00022670"/>
    </source>
</evidence>
<protein>
    <recommendedName>
        <fullName evidence="5">Ubiquitin-like protease family profile domain-containing protein</fullName>
    </recommendedName>
</protein>
<dbReference type="GO" id="GO:0008234">
    <property type="term" value="F:cysteine-type peptidase activity"/>
    <property type="evidence" value="ECO:0007669"/>
    <property type="project" value="InterPro"/>
</dbReference>
<dbReference type="InterPro" id="IPR038765">
    <property type="entry name" value="Papain-like_cys_pep_sf"/>
</dbReference>
<dbReference type="InterPro" id="IPR003653">
    <property type="entry name" value="Peptidase_C48_C"/>
</dbReference>
<dbReference type="Proteomes" id="UP001374535">
    <property type="component" value="Chromosome 1"/>
</dbReference>
<feature type="coiled-coil region" evidence="4">
    <location>
        <begin position="299"/>
        <end position="326"/>
    </location>
</feature>
<feature type="domain" description="Ubiquitin-like protease family profile" evidence="5">
    <location>
        <begin position="470"/>
        <end position="652"/>
    </location>
</feature>
<evidence type="ECO:0000313" key="6">
    <source>
        <dbReference type="EMBL" id="WVZ25148.1"/>
    </source>
</evidence>
<gene>
    <name evidence="6" type="ORF">V8G54_003692</name>
</gene>
<dbReference type="Pfam" id="PF02902">
    <property type="entry name" value="Peptidase_C48"/>
    <property type="match status" value="1"/>
</dbReference>
<keyword evidence="3" id="KW-0378">Hydrolase</keyword>
<dbReference type="PANTHER" id="PTHR46033">
    <property type="entry name" value="PROTEIN MAIN-LIKE 2"/>
    <property type="match status" value="1"/>
</dbReference>
<organism evidence="6 7">
    <name type="scientific">Vigna mungo</name>
    <name type="common">Black gram</name>
    <name type="synonym">Phaseolus mungo</name>
    <dbReference type="NCBI Taxonomy" id="3915"/>
    <lineage>
        <taxon>Eukaryota</taxon>
        <taxon>Viridiplantae</taxon>
        <taxon>Streptophyta</taxon>
        <taxon>Embryophyta</taxon>
        <taxon>Tracheophyta</taxon>
        <taxon>Spermatophyta</taxon>
        <taxon>Magnoliopsida</taxon>
        <taxon>eudicotyledons</taxon>
        <taxon>Gunneridae</taxon>
        <taxon>Pentapetalae</taxon>
        <taxon>rosids</taxon>
        <taxon>fabids</taxon>
        <taxon>Fabales</taxon>
        <taxon>Fabaceae</taxon>
        <taxon>Papilionoideae</taxon>
        <taxon>50 kb inversion clade</taxon>
        <taxon>NPAAA clade</taxon>
        <taxon>indigoferoid/millettioid clade</taxon>
        <taxon>Phaseoleae</taxon>
        <taxon>Vigna</taxon>
    </lineage>
</organism>